<dbReference type="PANTHER" id="PTHR43341">
    <property type="entry name" value="AMINO ACID PERMEASE"/>
    <property type="match status" value="1"/>
</dbReference>
<dbReference type="KEGG" id="ksn:43592793"/>
<keyword evidence="4" id="KW-0029">Amino-acid transport</keyword>
<evidence type="ECO:0000256" key="6">
    <source>
        <dbReference type="ARBA" id="ARBA00023136"/>
    </source>
</evidence>
<dbReference type="InterPro" id="IPR004840">
    <property type="entry name" value="Amino_acid_permease_CS"/>
</dbReference>
<evidence type="ECO:0000256" key="7">
    <source>
        <dbReference type="SAM" id="Phobius"/>
    </source>
</evidence>
<dbReference type="PANTHER" id="PTHR43341:SF1">
    <property type="entry name" value="GENERAL AMINO-ACID PERMEASE GAP1"/>
    <property type="match status" value="1"/>
</dbReference>
<dbReference type="RefSeq" id="XP_065822912.1">
    <property type="nucleotide sequence ID" value="XM_065966840.1"/>
</dbReference>
<dbReference type="EMBL" id="CP144052">
    <property type="protein sequence ID" value="WWD16323.1"/>
    <property type="molecule type" value="Genomic_DNA"/>
</dbReference>
<feature type="transmembrane region" description="Helical" evidence="7">
    <location>
        <begin position="472"/>
        <end position="490"/>
    </location>
</feature>
<name>A0AAJ8LD30_9TREE</name>
<evidence type="ECO:0000256" key="4">
    <source>
        <dbReference type="ARBA" id="ARBA00022970"/>
    </source>
</evidence>
<dbReference type="GeneID" id="43592793"/>
<feature type="domain" description="Amino acid permease/ SLC12A" evidence="8">
    <location>
        <begin position="65"/>
        <end position="530"/>
    </location>
</feature>
<dbReference type="PIRSF" id="PIRSF006060">
    <property type="entry name" value="AA_transporter"/>
    <property type="match status" value="1"/>
</dbReference>
<dbReference type="InterPro" id="IPR004841">
    <property type="entry name" value="AA-permease/SLC12A_dom"/>
</dbReference>
<feature type="transmembrane region" description="Helical" evidence="7">
    <location>
        <begin position="352"/>
        <end position="377"/>
    </location>
</feature>
<keyword evidence="3 7" id="KW-0812">Transmembrane</keyword>
<keyword evidence="5 7" id="KW-1133">Transmembrane helix</keyword>
<feature type="transmembrane region" description="Helical" evidence="7">
    <location>
        <begin position="65"/>
        <end position="84"/>
    </location>
</feature>
<feature type="transmembrane region" description="Helical" evidence="7">
    <location>
        <begin position="204"/>
        <end position="224"/>
    </location>
</feature>
<evidence type="ECO:0000256" key="2">
    <source>
        <dbReference type="ARBA" id="ARBA00022448"/>
    </source>
</evidence>
<dbReference type="Pfam" id="PF00324">
    <property type="entry name" value="AA_permease"/>
    <property type="match status" value="1"/>
</dbReference>
<feature type="transmembrane region" description="Helical" evidence="7">
    <location>
        <begin position="299"/>
        <end position="320"/>
    </location>
</feature>
<feature type="transmembrane region" description="Helical" evidence="7">
    <location>
        <begin position="426"/>
        <end position="447"/>
    </location>
</feature>
<comment type="subcellular location">
    <subcellularLocation>
        <location evidence="1">Membrane</location>
        <topology evidence="1">Multi-pass membrane protein</topology>
    </subcellularLocation>
</comment>
<evidence type="ECO:0000259" key="8">
    <source>
        <dbReference type="Pfam" id="PF00324"/>
    </source>
</evidence>
<accession>A0AAJ8LD30</accession>
<proteinExistence type="predicted"/>
<dbReference type="Gene3D" id="1.20.1740.10">
    <property type="entry name" value="Amino acid/polyamine transporter I"/>
    <property type="match status" value="1"/>
</dbReference>
<feature type="transmembrane region" description="Helical" evidence="7">
    <location>
        <begin position="397"/>
        <end position="414"/>
    </location>
</feature>
<feature type="transmembrane region" description="Helical" evidence="7">
    <location>
        <begin position="502"/>
        <end position="523"/>
    </location>
</feature>
<dbReference type="GO" id="GO:0016020">
    <property type="term" value="C:membrane"/>
    <property type="evidence" value="ECO:0007669"/>
    <property type="project" value="UniProtKB-SubCell"/>
</dbReference>
<evidence type="ECO:0000313" key="10">
    <source>
        <dbReference type="Proteomes" id="UP000322225"/>
    </source>
</evidence>
<evidence type="ECO:0000256" key="5">
    <source>
        <dbReference type="ARBA" id="ARBA00022989"/>
    </source>
</evidence>
<organism evidence="9 10">
    <name type="scientific">Kwoniella shandongensis</name>
    <dbReference type="NCBI Taxonomy" id="1734106"/>
    <lineage>
        <taxon>Eukaryota</taxon>
        <taxon>Fungi</taxon>
        <taxon>Dikarya</taxon>
        <taxon>Basidiomycota</taxon>
        <taxon>Agaricomycotina</taxon>
        <taxon>Tremellomycetes</taxon>
        <taxon>Tremellales</taxon>
        <taxon>Cryptococcaceae</taxon>
        <taxon>Kwoniella</taxon>
    </lineage>
</organism>
<dbReference type="PROSITE" id="PS00218">
    <property type="entry name" value="AMINO_ACID_PERMEASE_1"/>
    <property type="match status" value="1"/>
</dbReference>
<keyword evidence="2" id="KW-0813">Transport</keyword>
<dbReference type="FunFam" id="1.20.1740.10:FF:000006">
    <property type="entry name" value="General amino acid permease"/>
    <property type="match status" value="1"/>
</dbReference>
<keyword evidence="6 7" id="KW-0472">Membrane</keyword>
<evidence type="ECO:0000313" key="9">
    <source>
        <dbReference type="EMBL" id="WWD16323.1"/>
    </source>
</evidence>
<reference evidence="9" key="2">
    <citation type="submission" date="2024-01" db="EMBL/GenBank/DDBJ databases">
        <title>Comparative genomics of Cryptococcus and Kwoniella reveals pathogenesis evolution and contrasting modes of karyotype evolution via chromosome fusion or intercentromeric recombination.</title>
        <authorList>
            <person name="Coelho M.A."/>
            <person name="David-Palma M."/>
            <person name="Shea T."/>
            <person name="Bowers K."/>
            <person name="McGinley-Smith S."/>
            <person name="Mohammad A.W."/>
            <person name="Gnirke A."/>
            <person name="Yurkov A.M."/>
            <person name="Nowrousian M."/>
            <person name="Sun S."/>
            <person name="Cuomo C.A."/>
            <person name="Heitman J."/>
        </authorList>
    </citation>
    <scope>NUCLEOTIDE SEQUENCE</scope>
    <source>
        <strain evidence="9">CBS 12478</strain>
    </source>
</reference>
<evidence type="ECO:0000256" key="3">
    <source>
        <dbReference type="ARBA" id="ARBA00022692"/>
    </source>
</evidence>
<dbReference type="InterPro" id="IPR050524">
    <property type="entry name" value="APC_YAT"/>
</dbReference>
<dbReference type="GO" id="GO:0015171">
    <property type="term" value="F:amino acid transmembrane transporter activity"/>
    <property type="evidence" value="ECO:0007669"/>
    <property type="project" value="TreeGrafter"/>
</dbReference>
<keyword evidence="10" id="KW-1185">Reference proteome</keyword>
<dbReference type="Proteomes" id="UP000322225">
    <property type="component" value="Chromosome 2"/>
</dbReference>
<evidence type="ECO:0000256" key="1">
    <source>
        <dbReference type="ARBA" id="ARBA00004141"/>
    </source>
</evidence>
<reference evidence="9" key="1">
    <citation type="submission" date="2017-08" db="EMBL/GenBank/DDBJ databases">
        <authorList>
            <person name="Cuomo C."/>
            <person name="Billmyre B."/>
            <person name="Heitman J."/>
        </authorList>
    </citation>
    <scope>NUCLEOTIDE SEQUENCE</scope>
    <source>
        <strain evidence="9">CBS 12478</strain>
    </source>
</reference>
<feature type="transmembrane region" description="Helical" evidence="7">
    <location>
        <begin position="179"/>
        <end position="198"/>
    </location>
</feature>
<feature type="transmembrane region" description="Helical" evidence="7">
    <location>
        <begin position="96"/>
        <end position="122"/>
    </location>
</feature>
<sequence>MSIHRTESIGISAPIYDDSDAKDFAPDATINSVEDGDPSSKIDDVRVDPHTHLRDGVHRNMEQRHIQMIALAGTLGTGLFLGSGKTIAHGGPAGALIAYLITGSMAYAMLMCAGEMAVFAPISGGYIHYAERWLHPSAGFALGWQVVLQYCISIPSEIIAAGILISFWDDNFSKSHQAAYIIGLSVFCIVIQFLGVRWFGESEFIFATIKIALVVGLILAGLVVDLGGGPNHERIGFRYWRDPGAFAEYHSPGHMGKFLGTFTNFVQAAGSYMGTELITIAAAEVKNPRVSVAKAVQRLFYRIMIFYIGSILIVGMLVPYNDPTLLQSTGTAASSPFVQAFNRAGIKVLPSIINAGVLTSAVSAGNSLMYSVTRMIYGMALRGHAPRICAKTTKNGLPIVSVSLVSLSFALAFMSLSKGSETALNWLSNLSALSGYISWCIIGLTYLRFKKGLAVQGYDRTKFHYYSRTQPYAAYWVIFWCLIVIIFNGWEVFTKGNWSSTNFVVNYINIPFFLLLIGGYTIWKKPKWRKLEELDFVSNIPTDEEVAYDEPKPKTWFGKVINYLFT</sequence>
<gene>
    <name evidence="9" type="ORF">CI109_100749</name>
</gene>
<protein>
    <recommendedName>
        <fullName evidence="8">Amino acid permease/ SLC12A domain-containing protein</fullName>
    </recommendedName>
</protein>
<dbReference type="AlphaFoldDB" id="A0AAJ8LD30"/>
<feature type="transmembrane region" description="Helical" evidence="7">
    <location>
        <begin position="142"/>
        <end position="167"/>
    </location>
</feature>